<sequence length="306" mass="31890">MTDHMGGNAQGPGDPQSRYYDRYLHDESRNGGGPGKGSNKGLIIGIGALIAALIIAGTVYAVTSGGDEPQQAQTTTGPTTTAQSSTERTTTSESSSTSSSSSTTDPAAAYGPATQPGWKTIVGKEGTDDAAFDVPSTGDWNSAKLGYVGWTPDNPDDKSVIARYVARFGEGNCPTLSNDQQGFVGFIDIGSRDLVDAAEAVVNNAANNIAIKKDKKTYAARGTASTKQITVGPGKITAVQSELTATVGDPDSKKCDPEKVDVRAVAFTSNGHSALLFLARNAGKNTKKALPNDIWDKITQSVRIKK</sequence>
<feature type="transmembrane region" description="Helical" evidence="2">
    <location>
        <begin position="42"/>
        <end position="62"/>
    </location>
</feature>
<dbReference type="AlphaFoldDB" id="A0A967B153"/>
<organism evidence="4 5">
    <name type="scientific">Metallococcus carri</name>
    <dbReference type="NCBI Taxonomy" id="1656884"/>
    <lineage>
        <taxon>Bacteria</taxon>
        <taxon>Bacillati</taxon>
        <taxon>Actinomycetota</taxon>
        <taxon>Actinomycetes</taxon>
        <taxon>Micrococcales</taxon>
        <taxon>Dermacoccaceae</taxon>
        <taxon>Metallococcus</taxon>
    </lineage>
</organism>
<gene>
    <name evidence="4" type="ORF">G9U51_06120</name>
</gene>
<comment type="caution">
    <text evidence="4">The sequence shown here is derived from an EMBL/GenBank/DDBJ whole genome shotgun (WGS) entry which is preliminary data.</text>
</comment>
<evidence type="ECO:0000256" key="1">
    <source>
        <dbReference type="SAM" id="MobiDB-lite"/>
    </source>
</evidence>
<evidence type="ECO:0000313" key="5">
    <source>
        <dbReference type="Proteomes" id="UP000744769"/>
    </source>
</evidence>
<dbReference type="InterPro" id="IPR058330">
    <property type="entry name" value="DUF8017"/>
</dbReference>
<keyword evidence="5" id="KW-1185">Reference proteome</keyword>
<proteinExistence type="predicted"/>
<keyword evidence="2" id="KW-0472">Membrane</keyword>
<dbReference type="Pfam" id="PF26056">
    <property type="entry name" value="DUF8017"/>
    <property type="match status" value="1"/>
</dbReference>
<evidence type="ECO:0000256" key="2">
    <source>
        <dbReference type="SAM" id="Phobius"/>
    </source>
</evidence>
<evidence type="ECO:0000259" key="3">
    <source>
        <dbReference type="Pfam" id="PF26056"/>
    </source>
</evidence>
<reference evidence="4" key="1">
    <citation type="submission" date="2020-03" db="EMBL/GenBank/DDBJ databases">
        <title>Draft sequencing of Calidifontibacter sp. DB0510.</title>
        <authorList>
            <person name="Kim D.-U."/>
        </authorList>
    </citation>
    <scope>NUCLEOTIDE SEQUENCE</scope>
    <source>
        <strain evidence="4">DB0510</strain>
    </source>
</reference>
<feature type="region of interest" description="Disordered" evidence="1">
    <location>
        <begin position="67"/>
        <end position="123"/>
    </location>
</feature>
<feature type="compositionally biased region" description="Low complexity" evidence="1">
    <location>
        <begin position="69"/>
        <end position="104"/>
    </location>
</feature>
<protein>
    <recommendedName>
        <fullName evidence="3">DUF8017 domain-containing protein</fullName>
    </recommendedName>
</protein>
<feature type="region of interest" description="Disordered" evidence="1">
    <location>
        <begin position="1"/>
        <end position="38"/>
    </location>
</feature>
<keyword evidence="2" id="KW-0812">Transmembrane</keyword>
<dbReference type="EMBL" id="JAAOIV010000003">
    <property type="protein sequence ID" value="NHN55360.1"/>
    <property type="molecule type" value="Genomic_DNA"/>
</dbReference>
<evidence type="ECO:0000313" key="4">
    <source>
        <dbReference type="EMBL" id="NHN55360.1"/>
    </source>
</evidence>
<feature type="compositionally biased region" description="Basic and acidic residues" evidence="1">
    <location>
        <begin position="19"/>
        <end position="29"/>
    </location>
</feature>
<keyword evidence="2" id="KW-1133">Transmembrane helix</keyword>
<feature type="domain" description="DUF8017" evidence="3">
    <location>
        <begin position="112"/>
        <end position="303"/>
    </location>
</feature>
<dbReference type="RefSeq" id="WP_166194714.1">
    <property type="nucleotide sequence ID" value="NZ_JAAOIV010000003.1"/>
</dbReference>
<name>A0A967B153_9MICO</name>
<accession>A0A967B153</accession>
<dbReference type="Proteomes" id="UP000744769">
    <property type="component" value="Unassembled WGS sequence"/>
</dbReference>